<gene>
    <name evidence="1" type="ORF">CHRIB12_LOCUS12636</name>
</gene>
<evidence type="ECO:0000313" key="1">
    <source>
        <dbReference type="EMBL" id="CAB5370343.1"/>
    </source>
</evidence>
<comment type="caution">
    <text evidence="1">The sequence shown here is derived from an EMBL/GenBank/DDBJ whole genome shotgun (WGS) entry which is preliminary data.</text>
</comment>
<dbReference type="OrthoDB" id="2398834at2759"/>
<proteinExistence type="predicted"/>
<protein>
    <submittedName>
        <fullName evidence="1">Uncharacterized protein</fullName>
    </submittedName>
</protein>
<reference evidence="1" key="1">
    <citation type="submission" date="2020-05" db="EMBL/GenBank/DDBJ databases">
        <authorList>
            <person name="Rincon C."/>
            <person name="Sanders R I."/>
            <person name="Robbins C."/>
            <person name="Chaturvedi A."/>
        </authorList>
    </citation>
    <scope>NUCLEOTIDE SEQUENCE</scope>
    <source>
        <strain evidence="1">CHB12</strain>
    </source>
</reference>
<dbReference type="EMBL" id="CAGKOT010000027">
    <property type="protein sequence ID" value="CAB5370343.1"/>
    <property type="molecule type" value="Genomic_DNA"/>
</dbReference>
<name>A0A915ZDN0_9GLOM</name>
<dbReference type="AlphaFoldDB" id="A0A915ZDN0"/>
<sequence length="204" mass="23278">MEYNTLLTDKKVLREKWHQNWAKCDALMTEKEAKIFECAQLVTRNFFLNISASSTEEIFNVTNYKLFWANGESRKNEIVFREIKPPCVANNVINNALIKLGKFMKDSLDSLHEQNNLGTLNVQKHLESSLKDVKASLPTKDANFLNIVSVISNFNSLLEKADHLIEELNRLTTPTGQSYYRESNSSPHKVQIPVLKIPPPALSD</sequence>
<dbReference type="Proteomes" id="UP000684084">
    <property type="component" value="Unassembled WGS sequence"/>
</dbReference>
<organism evidence="1 2">
    <name type="scientific">Rhizophagus irregularis</name>
    <dbReference type="NCBI Taxonomy" id="588596"/>
    <lineage>
        <taxon>Eukaryota</taxon>
        <taxon>Fungi</taxon>
        <taxon>Fungi incertae sedis</taxon>
        <taxon>Mucoromycota</taxon>
        <taxon>Glomeromycotina</taxon>
        <taxon>Glomeromycetes</taxon>
        <taxon>Glomerales</taxon>
        <taxon>Glomeraceae</taxon>
        <taxon>Rhizophagus</taxon>
    </lineage>
</organism>
<evidence type="ECO:0000313" key="2">
    <source>
        <dbReference type="Proteomes" id="UP000684084"/>
    </source>
</evidence>
<dbReference type="VEuPathDB" id="FungiDB:RhiirFUN_010611"/>
<accession>A0A915ZDN0</accession>